<dbReference type="GO" id="GO:0007032">
    <property type="term" value="P:endosome organization"/>
    <property type="evidence" value="ECO:0007669"/>
    <property type="project" value="TreeGrafter"/>
</dbReference>
<dbReference type="Proteomes" id="UP000308199">
    <property type="component" value="Unassembled WGS sequence"/>
</dbReference>
<reference evidence="11 12" key="1">
    <citation type="submission" date="2019-02" db="EMBL/GenBank/DDBJ databases">
        <title>Genome sequencing of the rare red list fungi Phellinidium pouzarii.</title>
        <authorList>
            <person name="Buettner E."/>
            <person name="Kellner H."/>
        </authorList>
    </citation>
    <scope>NUCLEOTIDE SEQUENCE [LARGE SCALE GENOMIC DNA]</scope>
    <source>
        <strain evidence="11 12">DSM 108285</strain>
    </source>
</reference>
<accession>A0A4S4L6B1</accession>
<evidence type="ECO:0000259" key="9">
    <source>
        <dbReference type="Pfam" id="PF05131"/>
    </source>
</evidence>
<sequence>MFDDFVEHAGASAVLPQSSLNLPKLDYQGFEPSPYDNVDEREDIEGLINPLEGGQYSSTSIPSTLIFELGRVQFAPPAPLVSLAVSSDTLVMGLSNNLIIMIELSRPEQVVKLPILRKPNEMTLYKVFLDPSGRHLIVTSTQGENWYLFRGWKKFKQLKNFKMVIESIAWNKAGLLSSPNSTSSREFLVGARNGTVHEALLDAEEDFFKSQERYVSPVFSLLDRPPITGLQFQLIPPLEPKQAIVVITTSSRIYQLAGSLDKRSEDGNRFFTSLFAKYRDNAPPRIVELPGDNRYSELHFFTSGADQAQSLPKTMAWMTGQGIYHGMMNLSSNSDNFLDSAQLLPYPASDVQVGSPKRGAQSAMNPISISLTEFHFVLLYKDRVVGINNLNDALVYEEVLPLKPNEEVRGMTTDPVRKTYWVYTDSSLFELNIGNEARDVWHVYLEKGMFDVALRYSKTASQRNQVLIAHADRFFKDGRYISSAQRYAQCSASFEEVTLKFIDADEPFEIDTWMQDVTQRMMLATWLVEIYLARCNELEDVAASESVSHDVEDLRTLRTVLEEELRQFIETYKDNLDTNTVYELIQSHGRSDIYLHYAAVVGELDRVAEHWILEEEWMKAIDVLNRQTELELYYRFAPVLMRQAPRETVDCWLRQPALDPLRLVPALLRTQSLSQNLPRDPLQPNHAIRYLNHVVFSQGNTSSTIHNLLVTFHISCAVGVDEEAPLLRFLATAPADPLTGKPYYDLDYALRLCIRANKTRACVQIYSKMGLWENSVDLALEKGDLELAKVNADMPEDDQQLRKKLWLKIAKYVVQDKKDIKSAMVFLNNTDLLKIEDILPFFPDFVVIDDFKEEICTALEGYSAHIDALKAEMDDTTRNAEAIKADINALRNRFVVIDIADRCTECHFPLLARQFYVFPCQHTFHVDCLIGLAKEYLSAAALRRIVSLQNDLLKTTQQIPIDRLSITAPASGLSGNLGARYSGQRALLSANFAAPVQNIPESLASVVSAGMWSTGLDRMWGSDDKRDKDDVTRKMEKAREELDELLAGSCPLCESVVAGLDKPFVKDGDEDNSWQI</sequence>
<keyword evidence="2" id="KW-0479">Metal-binding</keyword>
<comment type="similarity">
    <text evidence="1">Belongs to the VPS18 family.</text>
</comment>
<dbReference type="PANTHER" id="PTHR23323">
    <property type="entry name" value="VACUOLAR PROTEIN SORTING-ASSOCIATED PROTEIN"/>
    <property type="match status" value="1"/>
</dbReference>
<evidence type="ECO:0000256" key="8">
    <source>
        <dbReference type="SAM" id="Coils"/>
    </source>
</evidence>
<keyword evidence="8" id="KW-0175">Coiled coil</keyword>
<dbReference type="OrthoDB" id="1845386at2759"/>
<protein>
    <submittedName>
        <fullName evidence="11">Uncharacterized protein</fullName>
    </submittedName>
</protein>
<evidence type="ECO:0000256" key="3">
    <source>
        <dbReference type="ARBA" id="ARBA00022771"/>
    </source>
</evidence>
<evidence type="ECO:0000259" key="10">
    <source>
        <dbReference type="Pfam" id="PF26148"/>
    </source>
</evidence>
<evidence type="ECO:0000256" key="4">
    <source>
        <dbReference type="ARBA" id="ARBA00022833"/>
    </source>
</evidence>
<dbReference type="GO" id="GO:0048284">
    <property type="term" value="P:organelle fusion"/>
    <property type="evidence" value="ECO:0007669"/>
    <property type="project" value="TreeGrafter"/>
</dbReference>
<dbReference type="EMBL" id="SGPK01000167">
    <property type="protein sequence ID" value="THH06935.1"/>
    <property type="molecule type" value="Genomic_DNA"/>
</dbReference>
<name>A0A4S4L6B1_9AGAM</name>
<evidence type="ECO:0000256" key="6">
    <source>
        <dbReference type="ARBA" id="ARBA00029433"/>
    </source>
</evidence>
<feature type="domain" description="Pep3/Vps18 beta-propeller" evidence="9">
    <location>
        <begin position="66"/>
        <end position="433"/>
    </location>
</feature>
<gene>
    <name evidence="11" type="ORF">EW145_g3730</name>
</gene>
<proteinExistence type="inferred from homology"/>
<dbReference type="GO" id="GO:0007033">
    <property type="term" value="P:vacuole organization"/>
    <property type="evidence" value="ECO:0007669"/>
    <property type="project" value="TreeGrafter"/>
</dbReference>
<dbReference type="SUPFAM" id="SSF50978">
    <property type="entry name" value="WD40 repeat-like"/>
    <property type="match status" value="1"/>
</dbReference>
<evidence type="ECO:0000313" key="12">
    <source>
        <dbReference type="Proteomes" id="UP000308199"/>
    </source>
</evidence>
<keyword evidence="3" id="KW-0863">Zinc-finger</keyword>
<keyword evidence="5" id="KW-0472">Membrane</keyword>
<dbReference type="InterPro" id="IPR036322">
    <property type="entry name" value="WD40_repeat_dom_sf"/>
</dbReference>
<evidence type="ECO:0000256" key="7">
    <source>
        <dbReference type="PROSITE-ProRule" id="PRU01006"/>
    </source>
</evidence>
<evidence type="ECO:0000256" key="1">
    <source>
        <dbReference type="ARBA" id="ARBA00010454"/>
    </source>
</evidence>
<comment type="subcellular location">
    <subcellularLocation>
        <location evidence="6">Endomembrane system</location>
        <topology evidence="6">Peripheral membrane protein</topology>
        <orientation evidence="6">Cytoplasmic side</orientation>
    </subcellularLocation>
</comment>
<dbReference type="GO" id="GO:0008270">
    <property type="term" value="F:zinc ion binding"/>
    <property type="evidence" value="ECO:0007669"/>
    <property type="project" value="UniProtKB-KW"/>
</dbReference>
<dbReference type="GO" id="GO:0006904">
    <property type="term" value="P:vesicle docking involved in exocytosis"/>
    <property type="evidence" value="ECO:0007669"/>
    <property type="project" value="TreeGrafter"/>
</dbReference>
<keyword evidence="4" id="KW-0862">Zinc</keyword>
<organism evidence="11 12">
    <name type="scientific">Phellinidium pouzarii</name>
    <dbReference type="NCBI Taxonomy" id="167371"/>
    <lineage>
        <taxon>Eukaryota</taxon>
        <taxon>Fungi</taxon>
        <taxon>Dikarya</taxon>
        <taxon>Basidiomycota</taxon>
        <taxon>Agaricomycotina</taxon>
        <taxon>Agaricomycetes</taxon>
        <taxon>Hymenochaetales</taxon>
        <taxon>Hymenochaetaceae</taxon>
        <taxon>Phellinidium</taxon>
    </lineage>
</organism>
<evidence type="ECO:0000256" key="5">
    <source>
        <dbReference type="ARBA" id="ARBA00023136"/>
    </source>
</evidence>
<dbReference type="Pfam" id="PF26148">
    <property type="entry name" value="VPS18_RING_C"/>
    <property type="match status" value="1"/>
</dbReference>
<dbReference type="GO" id="GO:0030897">
    <property type="term" value="C:HOPS complex"/>
    <property type="evidence" value="ECO:0007669"/>
    <property type="project" value="TreeGrafter"/>
</dbReference>
<evidence type="ECO:0000256" key="2">
    <source>
        <dbReference type="ARBA" id="ARBA00022723"/>
    </source>
</evidence>
<dbReference type="GO" id="GO:0005768">
    <property type="term" value="C:endosome"/>
    <property type="evidence" value="ECO:0007669"/>
    <property type="project" value="TreeGrafter"/>
</dbReference>
<dbReference type="GO" id="GO:0006886">
    <property type="term" value="P:intracellular protein transport"/>
    <property type="evidence" value="ECO:0007669"/>
    <property type="project" value="UniProtKB-UniRule"/>
</dbReference>
<feature type="repeat" description="CHCR" evidence="7">
    <location>
        <begin position="651"/>
        <end position="822"/>
    </location>
</feature>
<dbReference type="InterPro" id="IPR000547">
    <property type="entry name" value="Clathrin_H-chain/VPS_repeat"/>
</dbReference>
<dbReference type="PROSITE" id="PS50236">
    <property type="entry name" value="CHCR"/>
    <property type="match status" value="1"/>
</dbReference>
<dbReference type="AlphaFoldDB" id="A0A4S4L6B1"/>
<dbReference type="InterPro" id="IPR058919">
    <property type="entry name" value="Pep3/Vps18_RING_C"/>
</dbReference>
<dbReference type="CDD" id="cd16462">
    <property type="entry name" value="RING-H2_Pep3p-like"/>
    <property type="match status" value="1"/>
</dbReference>
<dbReference type="GO" id="GO:0030674">
    <property type="term" value="F:protein-macromolecule adaptor activity"/>
    <property type="evidence" value="ECO:0007669"/>
    <property type="project" value="TreeGrafter"/>
</dbReference>
<dbReference type="Pfam" id="PF05131">
    <property type="entry name" value="Pep3_Vps18"/>
    <property type="match status" value="1"/>
</dbReference>
<feature type="domain" description="Pep3/Vps18 RING C-terminal" evidence="10">
    <location>
        <begin position="900"/>
        <end position="954"/>
    </location>
</feature>
<evidence type="ECO:0000313" key="11">
    <source>
        <dbReference type="EMBL" id="THH06935.1"/>
    </source>
</evidence>
<comment type="caution">
    <text evidence="11">The sequence shown here is derived from an EMBL/GenBank/DDBJ whole genome shotgun (WGS) entry which is preliminary data.</text>
</comment>
<dbReference type="InterPro" id="IPR007810">
    <property type="entry name" value="Pep3/Vps18_beta-prop"/>
</dbReference>
<keyword evidence="12" id="KW-1185">Reference proteome</keyword>
<dbReference type="PANTHER" id="PTHR23323:SF26">
    <property type="entry name" value="VACUOLAR PROTEIN SORTING-ASSOCIATED PROTEIN 18 HOMOLOG"/>
    <property type="match status" value="1"/>
</dbReference>
<feature type="coiled-coil region" evidence="8">
    <location>
        <begin position="859"/>
        <end position="893"/>
    </location>
</feature>